<dbReference type="GO" id="GO:0051123">
    <property type="term" value="P:RNA polymerase II preinitiation complex assembly"/>
    <property type="evidence" value="ECO:0007669"/>
    <property type="project" value="TreeGrafter"/>
</dbReference>
<feature type="compositionally biased region" description="Acidic residues" evidence="6">
    <location>
        <begin position="374"/>
        <end position="385"/>
    </location>
</feature>
<dbReference type="OrthoDB" id="153872at2759"/>
<sequence length="563" mass="61650">MTPTPGKTGLKLKLNTKPLAAPDGVPPTPGAATPGGTKLKLNFSASKSAASTPAVEKAAPLDPPAPKPKRKYERKKKPEADAAPNTTPKSASKKRARADNDDQAPPAAKRAATGGGPGRKPSIKLNITAGHAPAISGTQKIKLKNLPKPNSSSGPGPARIIVKHKGEKPKRPPGVGYDSEAEDIEEDPVIHNQFILRMLPGDDCDYLRNAIANRKIGKPLSQGGADVKMMFFDKEGKQSMITIRGNHYAAALVDLPTVIEAQKSWEKRTWYKSGDICQMLLVLGRVQSMEEAKKAQLPPEIREGRDWPSGITPPMYNARARRFRKRVSYRTIEAVEEEFERLVRADEDAEGEPDYQVMDIDEMDGDGTQAGSEVEQDLEDPDADGEAVELNEEDLLAAFEQSYEEELQQREAEADALSDGEEPSLSITQTTENGIDAATLNRHLAAQNLVLEVQPETDTGSAIASPAPEAETPAAAQTSEDEDDDDDDEEEEEQDDEQRARQQEELQIREEIEELRATIKEKEVMRDAQPNIILKKRVQGLVNGLKDDLRVKLRAVGEEMDDD</sequence>
<proteinExistence type="inferred from homology"/>
<dbReference type="CDD" id="cd08047">
    <property type="entry name" value="TAF7"/>
    <property type="match status" value="1"/>
</dbReference>
<keyword evidence="3" id="KW-0805">Transcription regulation</keyword>
<evidence type="ECO:0000313" key="8">
    <source>
        <dbReference type="EMBL" id="KAF1991769.1"/>
    </source>
</evidence>
<evidence type="ECO:0000256" key="4">
    <source>
        <dbReference type="ARBA" id="ARBA00023163"/>
    </source>
</evidence>
<keyword evidence="4" id="KW-0804">Transcription</keyword>
<dbReference type="AlphaFoldDB" id="A0A6G1HFG8"/>
<feature type="domain" description="TAFII55 protein conserved region" evidence="7">
    <location>
        <begin position="190"/>
        <end position="351"/>
    </location>
</feature>
<dbReference type="InterPro" id="IPR037817">
    <property type="entry name" value="TAF7"/>
</dbReference>
<dbReference type="GO" id="GO:0016251">
    <property type="term" value="F:RNA polymerase II general transcription initiation factor activity"/>
    <property type="evidence" value="ECO:0007669"/>
    <property type="project" value="TreeGrafter"/>
</dbReference>
<evidence type="ECO:0000256" key="5">
    <source>
        <dbReference type="ARBA" id="ARBA00023242"/>
    </source>
</evidence>
<keyword evidence="5" id="KW-0539">Nucleus</keyword>
<feature type="compositionally biased region" description="Acidic residues" evidence="6">
    <location>
        <begin position="479"/>
        <end position="496"/>
    </location>
</feature>
<feature type="region of interest" description="Disordered" evidence="6">
    <location>
        <begin position="1"/>
        <end position="182"/>
    </location>
</feature>
<organism evidence="8 9">
    <name type="scientific">Aulographum hederae CBS 113979</name>
    <dbReference type="NCBI Taxonomy" id="1176131"/>
    <lineage>
        <taxon>Eukaryota</taxon>
        <taxon>Fungi</taxon>
        <taxon>Dikarya</taxon>
        <taxon>Ascomycota</taxon>
        <taxon>Pezizomycotina</taxon>
        <taxon>Dothideomycetes</taxon>
        <taxon>Pleosporomycetidae</taxon>
        <taxon>Aulographales</taxon>
        <taxon>Aulographaceae</taxon>
    </lineage>
</organism>
<dbReference type="InterPro" id="IPR006751">
    <property type="entry name" value="TAFII55_prot_cons_reg"/>
</dbReference>
<reference evidence="8" key="1">
    <citation type="journal article" date="2020" name="Stud. Mycol.">
        <title>101 Dothideomycetes genomes: a test case for predicting lifestyles and emergence of pathogens.</title>
        <authorList>
            <person name="Haridas S."/>
            <person name="Albert R."/>
            <person name="Binder M."/>
            <person name="Bloem J."/>
            <person name="Labutti K."/>
            <person name="Salamov A."/>
            <person name="Andreopoulos B."/>
            <person name="Baker S."/>
            <person name="Barry K."/>
            <person name="Bills G."/>
            <person name="Bluhm B."/>
            <person name="Cannon C."/>
            <person name="Castanera R."/>
            <person name="Culley D."/>
            <person name="Daum C."/>
            <person name="Ezra D."/>
            <person name="Gonzalez J."/>
            <person name="Henrissat B."/>
            <person name="Kuo A."/>
            <person name="Liang C."/>
            <person name="Lipzen A."/>
            <person name="Lutzoni F."/>
            <person name="Magnuson J."/>
            <person name="Mondo S."/>
            <person name="Nolan M."/>
            <person name="Ohm R."/>
            <person name="Pangilinan J."/>
            <person name="Park H.-J."/>
            <person name="Ramirez L."/>
            <person name="Alfaro M."/>
            <person name="Sun H."/>
            <person name="Tritt A."/>
            <person name="Yoshinaga Y."/>
            <person name="Zwiers L.-H."/>
            <person name="Turgeon B."/>
            <person name="Goodwin S."/>
            <person name="Spatafora J."/>
            <person name="Crous P."/>
            <person name="Grigoriev I."/>
        </authorList>
    </citation>
    <scope>NUCLEOTIDE SEQUENCE</scope>
    <source>
        <strain evidence="8">CBS 113979</strain>
    </source>
</reference>
<dbReference type="PANTHER" id="PTHR12228:SF0">
    <property type="entry name" value="TATA-BOX BINDING PROTEIN ASSOCIATED FACTOR 7"/>
    <property type="match status" value="1"/>
</dbReference>
<comment type="similarity">
    <text evidence="2">Belongs to the TAF7 family.</text>
</comment>
<feature type="compositionally biased region" description="Basic residues" evidence="6">
    <location>
        <begin position="67"/>
        <end position="77"/>
    </location>
</feature>
<evidence type="ECO:0000256" key="3">
    <source>
        <dbReference type="ARBA" id="ARBA00023015"/>
    </source>
</evidence>
<evidence type="ECO:0000256" key="2">
    <source>
        <dbReference type="ARBA" id="ARBA00009368"/>
    </source>
</evidence>
<name>A0A6G1HFG8_9PEZI</name>
<feature type="region of interest" description="Disordered" evidence="6">
    <location>
        <begin position="456"/>
        <end position="508"/>
    </location>
</feature>
<evidence type="ECO:0000256" key="6">
    <source>
        <dbReference type="SAM" id="MobiDB-lite"/>
    </source>
</evidence>
<evidence type="ECO:0000256" key="1">
    <source>
        <dbReference type="ARBA" id="ARBA00004123"/>
    </source>
</evidence>
<accession>A0A6G1HFG8</accession>
<keyword evidence="9" id="KW-1185">Reference proteome</keyword>
<dbReference type="Proteomes" id="UP000800041">
    <property type="component" value="Unassembled WGS sequence"/>
</dbReference>
<dbReference type="EMBL" id="ML977138">
    <property type="protein sequence ID" value="KAF1991769.1"/>
    <property type="molecule type" value="Genomic_DNA"/>
</dbReference>
<feature type="region of interest" description="Disordered" evidence="6">
    <location>
        <begin position="403"/>
        <end position="433"/>
    </location>
</feature>
<dbReference type="SMART" id="SM01370">
    <property type="entry name" value="TAFII55_N"/>
    <property type="match status" value="1"/>
</dbReference>
<feature type="compositionally biased region" description="Low complexity" evidence="6">
    <location>
        <begin position="461"/>
        <end position="478"/>
    </location>
</feature>
<feature type="compositionally biased region" description="Basic and acidic residues" evidence="6">
    <location>
        <begin position="497"/>
        <end position="508"/>
    </location>
</feature>
<dbReference type="PANTHER" id="PTHR12228">
    <property type="entry name" value="TRANSCRIPTION INITIATION FACTOR TFIID 55 KD SUBUNIT-RELATED"/>
    <property type="match status" value="1"/>
</dbReference>
<gene>
    <name evidence="8" type="ORF">K402DRAFT_322071</name>
</gene>
<dbReference type="Pfam" id="PF04658">
    <property type="entry name" value="TAFII55_N"/>
    <property type="match status" value="1"/>
</dbReference>
<evidence type="ECO:0000259" key="7">
    <source>
        <dbReference type="SMART" id="SM01370"/>
    </source>
</evidence>
<comment type="subcellular location">
    <subcellularLocation>
        <location evidence="1">Nucleus</location>
    </subcellularLocation>
</comment>
<feature type="region of interest" description="Disordered" evidence="6">
    <location>
        <begin position="359"/>
        <end position="385"/>
    </location>
</feature>
<protein>
    <recommendedName>
        <fullName evidence="7">TAFII55 protein conserved region domain-containing protein</fullName>
    </recommendedName>
</protein>
<dbReference type="GO" id="GO:0005669">
    <property type="term" value="C:transcription factor TFIID complex"/>
    <property type="evidence" value="ECO:0007669"/>
    <property type="project" value="InterPro"/>
</dbReference>
<feature type="compositionally biased region" description="Low complexity" evidence="6">
    <location>
        <begin position="1"/>
        <end position="23"/>
    </location>
</feature>
<evidence type="ECO:0000313" key="9">
    <source>
        <dbReference type="Proteomes" id="UP000800041"/>
    </source>
</evidence>